<reference evidence="8" key="1">
    <citation type="submission" date="2022-08" db="EMBL/GenBank/DDBJ databases">
        <authorList>
            <person name="Gutierrez-Valencia J."/>
        </authorList>
    </citation>
    <scope>NUCLEOTIDE SEQUENCE</scope>
</reference>
<keyword evidence="2" id="KW-0812">Transmembrane</keyword>
<evidence type="ECO:0000313" key="8">
    <source>
        <dbReference type="EMBL" id="CAI0626130.1"/>
    </source>
</evidence>
<evidence type="ECO:0000313" key="9">
    <source>
        <dbReference type="Proteomes" id="UP001154282"/>
    </source>
</evidence>
<name>A0AAV0S001_9ROSI</name>
<comment type="subcellular location">
    <subcellularLocation>
        <location evidence="1">Membrane</location>
        <topology evidence="1">Single-pass membrane protein</topology>
    </subcellularLocation>
</comment>
<keyword evidence="5" id="KW-0472">Membrane</keyword>
<evidence type="ECO:0000256" key="5">
    <source>
        <dbReference type="ARBA" id="ARBA00023136"/>
    </source>
</evidence>
<evidence type="ECO:0000256" key="4">
    <source>
        <dbReference type="ARBA" id="ARBA00022989"/>
    </source>
</evidence>
<dbReference type="EMBL" id="CAMGYJ010000011">
    <property type="protein sequence ID" value="CAI0626130.1"/>
    <property type="molecule type" value="Genomic_DNA"/>
</dbReference>
<sequence>SFLGRGASASVFKGVLSDGTAVAVKRIGPEARGEKEFRSEVAAIASVQHLNLARLIGYCIVPN</sequence>
<dbReference type="PANTHER" id="PTHR47974">
    <property type="entry name" value="OS07G0415500 PROTEIN"/>
    <property type="match status" value="1"/>
</dbReference>
<feature type="domain" description="Protein kinase" evidence="7">
    <location>
        <begin position="1"/>
        <end position="63"/>
    </location>
</feature>
<dbReference type="Proteomes" id="UP001154282">
    <property type="component" value="Unassembled WGS sequence"/>
</dbReference>
<dbReference type="InterPro" id="IPR017441">
    <property type="entry name" value="Protein_kinase_ATP_BS"/>
</dbReference>
<evidence type="ECO:0000256" key="3">
    <source>
        <dbReference type="ARBA" id="ARBA00022729"/>
    </source>
</evidence>
<keyword evidence="6" id="KW-0067">ATP-binding</keyword>
<feature type="binding site" evidence="6">
    <location>
        <position position="25"/>
    </location>
    <ligand>
        <name>ATP</name>
        <dbReference type="ChEBI" id="CHEBI:30616"/>
    </ligand>
</feature>
<evidence type="ECO:0000256" key="2">
    <source>
        <dbReference type="ARBA" id="ARBA00022692"/>
    </source>
</evidence>
<dbReference type="GO" id="GO:0004672">
    <property type="term" value="F:protein kinase activity"/>
    <property type="evidence" value="ECO:0007669"/>
    <property type="project" value="InterPro"/>
</dbReference>
<dbReference type="InterPro" id="IPR011009">
    <property type="entry name" value="Kinase-like_dom_sf"/>
</dbReference>
<dbReference type="GO" id="GO:0005524">
    <property type="term" value="F:ATP binding"/>
    <property type="evidence" value="ECO:0007669"/>
    <property type="project" value="UniProtKB-UniRule"/>
</dbReference>
<protein>
    <recommendedName>
        <fullName evidence="7">Protein kinase domain-containing protein</fullName>
    </recommendedName>
</protein>
<keyword evidence="4" id="KW-1133">Transmembrane helix</keyword>
<keyword evidence="6" id="KW-0547">Nucleotide-binding</keyword>
<feature type="non-terminal residue" evidence="8">
    <location>
        <position position="1"/>
    </location>
</feature>
<accession>A0AAV0S001</accession>
<proteinExistence type="predicted"/>
<dbReference type="Gene3D" id="3.30.200.20">
    <property type="entry name" value="Phosphorylase Kinase, domain 1"/>
    <property type="match status" value="1"/>
</dbReference>
<dbReference type="PROSITE" id="PS00107">
    <property type="entry name" value="PROTEIN_KINASE_ATP"/>
    <property type="match status" value="1"/>
</dbReference>
<organism evidence="8 9">
    <name type="scientific">Linum tenue</name>
    <dbReference type="NCBI Taxonomy" id="586396"/>
    <lineage>
        <taxon>Eukaryota</taxon>
        <taxon>Viridiplantae</taxon>
        <taxon>Streptophyta</taxon>
        <taxon>Embryophyta</taxon>
        <taxon>Tracheophyta</taxon>
        <taxon>Spermatophyta</taxon>
        <taxon>Magnoliopsida</taxon>
        <taxon>eudicotyledons</taxon>
        <taxon>Gunneridae</taxon>
        <taxon>Pentapetalae</taxon>
        <taxon>rosids</taxon>
        <taxon>fabids</taxon>
        <taxon>Malpighiales</taxon>
        <taxon>Linaceae</taxon>
        <taxon>Linum</taxon>
    </lineage>
</organism>
<evidence type="ECO:0000259" key="7">
    <source>
        <dbReference type="PROSITE" id="PS50011"/>
    </source>
</evidence>
<keyword evidence="9" id="KW-1185">Reference proteome</keyword>
<dbReference type="InterPro" id="IPR000719">
    <property type="entry name" value="Prot_kinase_dom"/>
</dbReference>
<dbReference type="PANTHER" id="PTHR47974:SF9">
    <property type="entry name" value="RECEPTOR-LIKE SERINE_THREONINE-PROTEIN KINASE"/>
    <property type="match status" value="1"/>
</dbReference>
<dbReference type="PROSITE" id="PS50011">
    <property type="entry name" value="PROTEIN_KINASE_DOM"/>
    <property type="match status" value="1"/>
</dbReference>
<dbReference type="AlphaFoldDB" id="A0AAV0S001"/>
<dbReference type="SUPFAM" id="SSF56112">
    <property type="entry name" value="Protein kinase-like (PK-like)"/>
    <property type="match status" value="1"/>
</dbReference>
<dbReference type="InterPro" id="IPR001245">
    <property type="entry name" value="Ser-Thr/Tyr_kinase_cat_dom"/>
</dbReference>
<gene>
    <name evidence="8" type="ORF">LITE_LOCUS50722</name>
</gene>
<dbReference type="GO" id="GO:0016020">
    <property type="term" value="C:membrane"/>
    <property type="evidence" value="ECO:0007669"/>
    <property type="project" value="UniProtKB-SubCell"/>
</dbReference>
<evidence type="ECO:0000256" key="1">
    <source>
        <dbReference type="ARBA" id="ARBA00004167"/>
    </source>
</evidence>
<comment type="caution">
    <text evidence="8">The sequence shown here is derived from an EMBL/GenBank/DDBJ whole genome shotgun (WGS) entry which is preliminary data.</text>
</comment>
<keyword evidence="3" id="KW-0732">Signal</keyword>
<evidence type="ECO:0000256" key="6">
    <source>
        <dbReference type="PROSITE-ProRule" id="PRU10141"/>
    </source>
</evidence>
<dbReference type="Pfam" id="PF07714">
    <property type="entry name" value="PK_Tyr_Ser-Thr"/>
    <property type="match status" value="1"/>
</dbReference>